<dbReference type="PANTHER" id="PTHR36943">
    <property type="entry name" value="CCHC-TYPE DOMAIN-CONTAINING PROTEIN"/>
    <property type="match status" value="1"/>
</dbReference>
<dbReference type="AlphaFoldDB" id="A0A922LTF7"/>
<dbReference type="CTD" id="75576779"/>
<dbReference type="RefSeq" id="XP_051072861.1">
    <property type="nucleotide sequence ID" value="XM_051208786.1"/>
</dbReference>
<dbReference type="SUPFAM" id="SSF50630">
    <property type="entry name" value="Acid proteases"/>
    <property type="match status" value="1"/>
</dbReference>
<sequence length="700" mass="80772">MANSSEQLQLLIQQQHQMLASQQKLLEALLGKLSIQQEIPEHKSIESYLNPVSEFIFDADNGRTFEAWFGRIEDIFRVEFAAIDDAKKVRLLLQKLGPNEHQKYKNHILPRHPREVNFDETVNILNKMFCEQSSLFRIRYNCLQLTKEADEDYTTYAGRVNLQAERFKLNVLTSDQFKCLLFISGLNSPVDADFRMKLLSRMEHDDEMTLQTITTECQRLINLKQDTAMLETKSAAPSNSVHAVKTGQRQNTTKSHKYYSKTPKPATKCWYCGAWHFSRFCRFRNHRCTICNKVGHKEIVCRTRESLRSKRTRRPHQYQSKYINSVYSTLALSVADKRRYVELIVNGVHIQLQLDTASDITLISKRTWYLIGCPKVLPTEHTARNASGDILKLVGMIKCSVKFRDNYFTGNCYLTNRHELDLIGIDWIDKLNLWDVPLNEICTMKSTNNPRNPFIPEGERNISNVSSSEQGNIVLNAHEVVTIPNDQEPDPVDEARSPELNEALLVLSSSENEFQLEQNYGPRDISRESYGDSYSESNCSDTMNPIIPNVTQNHCETEIYIESAYPISNDKVADMGSQNNACNFDEIFYKNEKKISAESNYGQKSNVILLDDDFRNDPLSIDEIPNGFESNASEELNFDLKSKVVHYHLVVSSGSDIQCEKRRLNNVLLFVTWRYKDPTLFRGGGECWRIQSYKKKILYF</sequence>
<name>A0A922LTF7_SCHHA</name>
<evidence type="ECO:0000256" key="1">
    <source>
        <dbReference type="SAM" id="MobiDB-lite"/>
    </source>
</evidence>
<reference evidence="3" key="1">
    <citation type="journal article" date="2012" name="Nat. Genet.">
        <title>Whole-genome sequence of Schistosoma haematobium.</title>
        <authorList>
            <person name="Young N.D."/>
            <person name="Jex A.R."/>
            <person name="Li B."/>
            <person name="Liu S."/>
            <person name="Yang L."/>
            <person name="Xiong Z."/>
            <person name="Li Y."/>
            <person name="Cantacessi C."/>
            <person name="Hall R.S."/>
            <person name="Xu X."/>
            <person name="Chen F."/>
            <person name="Wu X."/>
            <person name="Zerlotini A."/>
            <person name="Oliveira G."/>
            <person name="Hofmann A."/>
            <person name="Zhang G."/>
            <person name="Fang X."/>
            <person name="Kang Y."/>
            <person name="Campbell B.E."/>
            <person name="Loukas A."/>
            <person name="Ranganathan S."/>
            <person name="Rollinson D."/>
            <person name="Rinaldi G."/>
            <person name="Brindley P.J."/>
            <person name="Yang H."/>
            <person name="Wang J."/>
            <person name="Wang J."/>
            <person name="Gasser R.B."/>
        </authorList>
    </citation>
    <scope>NUCLEOTIDE SEQUENCE</scope>
</reference>
<accession>A0A922LTF7</accession>
<reference evidence="3" key="4">
    <citation type="journal article" date="2022" name="PLoS Pathog.">
        <title>Chromosome-level genome of Schistosoma haematobium underpins genome-wide explorations of molecular variation.</title>
        <authorList>
            <person name="Stroehlein A.J."/>
            <person name="Korhonen P.K."/>
            <person name="Lee V.V."/>
            <person name="Ralph S.A."/>
            <person name="Mentink-Kane M."/>
            <person name="You H."/>
            <person name="McManus D.P."/>
            <person name="Tchuente L.T."/>
            <person name="Stothard J.R."/>
            <person name="Kaur P."/>
            <person name="Dudchenko O."/>
            <person name="Aiden E.L."/>
            <person name="Yang B."/>
            <person name="Yang H."/>
            <person name="Emery A.M."/>
            <person name="Webster B.L."/>
            <person name="Brindley P.J."/>
            <person name="Rollinson D."/>
            <person name="Chang B.C.H."/>
            <person name="Gasser R.B."/>
            <person name="Young N.D."/>
        </authorList>
    </citation>
    <scope>NUCLEOTIDE SEQUENCE</scope>
</reference>
<dbReference type="CDD" id="cd05484">
    <property type="entry name" value="retropepsin_like_LTR_2"/>
    <property type="match status" value="1"/>
</dbReference>
<dbReference type="Proteomes" id="UP000471633">
    <property type="component" value="Unassembled WGS sequence"/>
</dbReference>
<evidence type="ECO:0000313" key="4">
    <source>
        <dbReference type="Proteomes" id="UP000471633"/>
    </source>
</evidence>
<proteinExistence type="predicted"/>
<dbReference type="InterPro" id="IPR055510">
    <property type="entry name" value="DUF7083"/>
</dbReference>
<protein>
    <recommendedName>
        <fullName evidence="2">DUF7083 domain-containing protein</fullName>
    </recommendedName>
</protein>
<dbReference type="PANTHER" id="PTHR36943:SF1">
    <property type="entry name" value="CCHC-TYPE DOMAIN-CONTAINING PROTEIN"/>
    <property type="match status" value="1"/>
</dbReference>
<feature type="region of interest" description="Disordered" evidence="1">
    <location>
        <begin position="234"/>
        <end position="259"/>
    </location>
</feature>
<dbReference type="GeneID" id="75576779"/>
<gene>
    <name evidence="3" type="ORF">MS3_00001357</name>
</gene>
<dbReference type="KEGG" id="shx:MS3_00001357"/>
<keyword evidence="4" id="KW-1185">Reference proteome</keyword>
<evidence type="ECO:0000259" key="2">
    <source>
        <dbReference type="Pfam" id="PF23309"/>
    </source>
</evidence>
<dbReference type="Gene3D" id="2.40.70.10">
    <property type="entry name" value="Acid Proteases"/>
    <property type="match status" value="1"/>
</dbReference>
<dbReference type="Pfam" id="PF23309">
    <property type="entry name" value="DUF7083"/>
    <property type="match status" value="1"/>
</dbReference>
<reference evidence="3" key="2">
    <citation type="journal article" date="2019" name="Gigascience">
        <title>High-quality Schistosoma haematobium genome achieved by single-molecule and long-range sequencing.</title>
        <authorList>
            <person name="Stroehlein A.J."/>
            <person name="Korhonen P.K."/>
            <person name="Chong T.M."/>
            <person name="Lim Y.L."/>
            <person name="Chan K.G."/>
            <person name="Webster B."/>
            <person name="Rollinson D."/>
            <person name="Brindley P.J."/>
            <person name="Gasser R.B."/>
            <person name="Young N.D."/>
        </authorList>
    </citation>
    <scope>NUCLEOTIDE SEQUENCE</scope>
</reference>
<feature type="compositionally biased region" description="Polar residues" evidence="1">
    <location>
        <begin position="235"/>
        <end position="253"/>
    </location>
</feature>
<reference evidence="3" key="3">
    <citation type="submission" date="2021-06" db="EMBL/GenBank/DDBJ databases">
        <title>Chromosome-level genome assembly for S. haematobium.</title>
        <authorList>
            <person name="Stroehlein A.J."/>
        </authorList>
    </citation>
    <scope>NUCLEOTIDE SEQUENCE</scope>
</reference>
<dbReference type="InterPro" id="IPR034128">
    <property type="entry name" value="K02A2.6-like"/>
</dbReference>
<dbReference type="InterPro" id="IPR021109">
    <property type="entry name" value="Peptidase_aspartic_dom_sf"/>
</dbReference>
<evidence type="ECO:0000313" key="3">
    <source>
        <dbReference type="EMBL" id="KAH9593550.1"/>
    </source>
</evidence>
<dbReference type="EMBL" id="AMPZ03000001">
    <property type="protein sequence ID" value="KAH9593550.1"/>
    <property type="molecule type" value="Genomic_DNA"/>
</dbReference>
<feature type="domain" description="DUF7083" evidence="2">
    <location>
        <begin position="50"/>
        <end position="130"/>
    </location>
</feature>
<comment type="caution">
    <text evidence="3">The sequence shown here is derived from an EMBL/GenBank/DDBJ whole genome shotgun (WGS) entry which is preliminary data.</text>
</comment>
<organism evidence="3 4">
    <name type="scientific">Schistosoma haematobium</name>
    <name type="common">Blood fluke</name>
    <dbReference type="NCBI Taxonomy" id="6185"/>
    <lineage>
        <taxon>Eukaryota</taxon>
        <taxon>Metazoa</taxon>
        <taxon>Spiralia</taxon>
        <taxon>Lophotrochozoa</taxon>
        <taxon>Platyhelminthes</taxon>
        <taxon>Trematoda</taxon>
        <taxon>Digenea</taxon>
        <taxon>Strigeidida</taxon>
        <taxon>Schistosomatoidea</taxon>
        <taxon>Schistosomatidae</taxon>
        <taxon>Schistosoma</taxon>
    </lineage>
</organism>